<dbReference type="Proteomes" id="UP000887577">
    <property type="component" value="Unplaced"/>
</dbReference>
<keyword evidence="1" id="KW-1185">Reference proteome</keyword>
<proteinExistence type="predicted"/>
<organism evidence="1 2">
    <name type="scientific">Panagrolaimus superbus</name>
    <dbReference type="NCBI Taxonomy" id="310955"/>
    <lineage>
        <taxon>Eukaryota</taxon>
        <taxon>Metazoa</taxon>
        <taxon>Ecdysozoa</taxon>
        <taxon>Nematoda</taxon>
        <taxon>Chromadorea</taxon>
        <taxon>Rhabditida</taxon>
        <taxon>Tylenchina</taxon>
        <taxon>Panagrolaimomorpha</taxon>
        <taxon>Panagrolaimoidea</taxon>
        <taxon>Panagrolaimidae</taxon>
        <taxon>Panagrolaimus</taxon>
    </lineage>
</organism>
<dbReference type="AlphaFoldDB" id="A0A914YV86"/>
<protein>
    <submittedName>
        <fullName evidence="2">Uncharacterized protein</fullName>
    </submittedName>
</protein>
<reference evidence="2" key="1">
    <citation type="submission" date="2022-11" db="UniProtKB">
        <authorList>
            <consortium name="WormBaseParasite"/>
        </authorList>
    </citation>
    <scope>IDENTIFICATION</scope>
</reference>
<name>A0A914YV86_9BILA</name>
<sequence>MQNPQIMTNNAAAFQQYQLPPNATPEQMAYYASYMNYQQSLMAWMQYNQLLAAPVNPQFFSAMQASPLLQAGPYNMQFNLQVRYLF</sequence>
<accession>A0A914YV86</accession>
<evidence type="ECO:0000313" key="1">
    <source>
        <dbReference type="Proteomes" id="UP000887577"/>
    </source>
</evidence>
<evidence type="ECO:0000313" key="2">
    <source>
        <dbReference type="WBParaSite" id="PSU_v2.g4055.t1"/>
    </source>
</evidence>
<dbReference type="WBParaSite" id="PSU_v2.g4055.t1">
    <property type="protein sequence ID" value="PSU_v2.g4055.t1"/>
    <property type="gene ID" value="PSU_v2.g4055"/>
</dbReference>